<feature type="region of interest" description="Disordered" evidence="12">
    <location>
        <begin position="525"/>
        <end position="552"/>
    </location>
</feature>
<evidence type="ECO:0000256" key="9">
    <source>
        <dbReference type="ARBA" id="ARBA00023175"/>
    </source>
</evidence>
<dbReference type="GO" id="GO:0003341">
    <property type="term" value="P:cilium movement"/>
    <property type="evidence" value="ECO:0007669"/>
    <property type="project" value="TreeGrafter"/>
</dbReference>
<organism evidence="13 14">
    <name type="scientific">Strigamia maritima</name>
    <name type="common">European centipede</name>
    <name type="synonym">Geophilus maritimus</name>
    <dbReference type="NCBI Taxonomy" id="126957"/>
    <lineage>
        <taxon>Eukaryota</taxon>
        <taxon>Metazoa</taxon>
        <taxon>Ecdysozoa</taxon>
        <taxon>Arthropoda</taxon>
        <taxon>Myriapoda</taxon>
        <taxon>Chilopoda</taxon>
        <taxon>Pleurostigmophora</taxon>
        <taxon>Geophilomorpha</taxon>
        <taxon>Linotaeniidae</taxon>
        <taxon>Strigamia</taxon>
    </lineage>
</organism>
<dbReference type="PANTHER" id="PTHR12442:SF7">
    <property type="entry name" value="DYNEIN AXONEMAL INTERMEDIATE CHAIN 2"/>
    <property type="match status" value="1"/>
</dbReference>
<keyword evidence="14" id="KW-1185">Reference proteome</keyword>
<dbReference type="InterPro" id="IPR050687">
    <property type="entry name" value="Dynein_IC"/>
</dbReference>
<evidence type="ECO:0000256" key="2">
    <source>
        <dbReference type="ARBA" id="ARBA00011059"/>
    </source>
</evidence>
<evidence type="ECO:0000256" key="3">
    <source>
        <dbReference type="ARBA" id="ARBA00022490"/>
    </source>
</evidence>
<dbReference type="GO" id="GO:0036157">
    <property type="term" value="C:outer dynein arm"/>
    <property type="evidence" value="ECO:0007669"/>
    <property type="project" value="TreeGrafter"/>
</dbReference>
<dbReference type="InterPro" id="IPR015943">
    <property type="entry name" value="WD40/YVTN_repeat-like_dom_sf"/>
</dbReference>
<reference evidence="13" key="2">
    <citation type="submission" date="2015-02" db="UniProtKB">
        <authorList>
            <consortium name="EnsemblMetazoa"/>
        </authorList>
    </citation>
    <scope>IDENTIFICATION</scope>
</reference>
<sequence length="576" mass="66079">MKMASIQFVYTKPRHEFGRPYVFSEKLAEITSEILPDDALAKEAVYTERQDKEVQFTPLISEHEMNTERIVSEFRSMNHAEGGWPKDVNPTDPEQIARYRKKVEKDENYAFTVLHLAEKVEHVILQNNALDIYEDYFSDIPAEAGAEKPPTARSLNVFRDLAAVKRTVRKISWNPENDQKMAVAYANTIFQSNRWSDHLESYIWDIEFPQKPDMPLKAKSHIFSLEYNPKDPHIILGGCQNGQIVYWDDRKGNLPVDSTSNVHSHKEPVYNTIWILSKTGTECFTSATDGVVKWWDIRRLNEPYEILVLDVTKKPEVDPDKAHGATAMEYEVTMQTKFLIGTEQGSIILGNRKGKLPQEKLGGVYLNAHAGPIYSIQRNPLGLKNFLTVGDYTARVYSEDVKDASLIWTRQSQYPLLSGCWNHLRPSVFFVTTSKGTVEAWDLMFKQKEPTLNIKVTDEPLRSIRMHESGKLFATGSVEGSVSLLEISDSLYMSTKQEKSVFLASFEREVRREKTLEGKYRELRVRTRAVPKEPETEPPPPPDPFPAAEKEFHRIINSFRESEVKRKAKLTDSVED</sequence>
<proteinExistence type="inferred from homology"/>
<dbReference type="EMBL" id="JH431978">
    <property type="status" value="NOT_ANNOTATED_CDS"/>
    <property type="molecule type" value="Genomic_DNA"/>
</dbReference>
<dbReference type="PhylomeDB" id="T1J9T4"/>
<keyword evidence="8" id="KW-0969">Cilium</keyword>
<evidence type="ECO:0000256" key="11">
    <source>
        <dbReference type="ARBA" id="ARBA00023273"/>
    </source>
</evidence>
<dbReference type="InterPro" id="IPR001680">
    <property type="entry name" value="WD40_rpt"/>
</dbReference>
<evidence type="ECO:0000256" key="5">
    <source>
        <dbReference type="ARBA" id="ARBA00022701"/>
    </source>
</evidence>
<evidence type="ECO:0000256" key="7">
    <source>
        <dbReference type="ARBA" id="ARBA00023017"/>
    </source>
</evidence>
<dbReference type="PANTHER" id="PTHR12442">
    <property type="entry name" value="DYNEIN INTERMEDIATE CHAIN"/>
    <property type="match status" value="1"/>
</dbReference>
<keyword evidence="5" id="KW-0493">Microtubule</keyword>
<name>T1J9T4_STRMM</name>
<keyword evidence="4" id="KW-0853">WD repeat</keyword>
<accession>T1J9T4</accession>
<dbReference type="OMA" id="WDFFYRQ"/>
<comment type="similarity">
    <text evidence="2">Belongs to the dynein intermediate chain family.</text>
</comment>
<dbReference type="GO" id="GO:0036158">
    <property type="term" value="P:outer dynein arm assembly"/>
    <property type="evidence" value="ECO:0007669"/>
    <property type="project" value="TreeGrafter"/>
</dbReference>
<keyword evidence="10" id="KW-0206">Cytoskeleton</keyword>
<dbReference type="GO" id="GO:0005874">
    <property type="term" value="C:microtubule"/>
    <property type="evidence" value="ECO:0007669"/>
    <property type="project" value="UniProtKB-KW"/>
</dbReference>
<dbReference type="HOGENOM" id="CLU_022406_1_0_1"/>
<evidence type="ECO:0000256" key="4">
    <source>
        <dbReference type="ARBA" id="ARBA00022574"/>
    </source>
</evidence>
<dbReference type="InterPro" id="IPR036322">
    <property type="entry name" value="WD40_repeat_dom_sf"/>
</dbReference>
<keyword evidence="6" id="KW-0677">Repeat</keyword>
<evidence type="ECO:0000256" key="12">
    <source>
        <dbReference type="SAM" id="MobiDB-lite"/>
    </source>
</evidence>
<evidence type="ECO:0000256" key="10">
    <source>
        <dbReference type="ARBA" id="ARBA00023212"/>
    </source>
</evidence>
<dbReference type="SUPFAM" id="SSF50978">
    <property type="entry name" value="WD40 repeat-like"/>
    <property type="match status" value="1"/>
</dbReference>
<dbReference type="Gene3D" id="2.130.10.10">
    <property type="entry name" value="YVTN repeat-like/Quinoprotein amine dehydrogenase"/>
    <property type="match status" value="2"/>
</dbReference>
<evidence type="ECO:0000313" key="14">
    <source>
        <dbReference type="Proteomes" id="UP000014500"/>
    </source>
</evidence>
<keyword evidence="9" id="KW-0505">Motor protein</keyword>
<keyword evidence="11" id="KW-0966">Cell projection</keyword>
<dbReference type="AlphaFoldDB" id="T1J9T4"/>
<dbReference type="STRING" id="126957.T1J9T4"/>
<feature type="compositionally biased region" description="Basic and acidic residues" evidence="12">
    <location>
        <begin position="525"/>
        <end position="535"/>
    </location>
</feature>
<dbReference type="Proteomes" id="UP000014500">
    <property type="component" value="Unassembled WGS sequence"/>
</dbReference>
<dbReference type="EnsemblMetazoa" id="SMAR010482-RA">
    <property type="protein sequence ID" value="SMAR010482-PA"/>
    <property type="gene ID" value="SMAR010482"/>
</dbReference>
<protein>
    <submittedName>
        <fullName evidence="13">Uncharacterized protein</fullName>
    </submittedName>
</protein>
<keyword evidence="3" id="KW-0963">Cytoplasm</keyword>
<evidence type="ECO:0000256" key="6">
    <source>
        <dbReference type="ARBA" id="ARBA00022737"/>
    </source>
</evidence>
<evidence type="ECO:0000313" key="13">
    <source>
        <dbReference type="EnsemblMetazoa" id="SMAR010482-PA"/>
    </source>
</evidence>
<dbReference type="GO" id="GO:0045503">
    <property type="term" value="F:dynein light chain binding"/>
    <property type="evidence" value="ECO:0007669"/>
    <property type="project" value="TreeGrafter"/>
</dbReference>
<dbReference type="GO" id="GO:0045504">
    <property type="term" value="F:dynein heavy chain binding"/>
    <property type="evidence" value="ECO:0007669"/>
    <property type="project" value="TreeGrafter"/>
</dbReference>
<reference evidence="14" key="1">
    <citation type="submission" date="2011-05" db="EMBL/GenBank/DDBJ databases">
        <authorList>
            <person name="Richards S.R."/>
            <person name="Qu J."/>
            <person name="Jiang H."/>
            <person name="Jhangiani S.N."/>
            <person name="Agravi P."/>
            <person name="Goodspeed R."/>
            <person name="Gross S."/>
            <person name="Mandapat C."/>
            <person name="Jackson L."/>
            <person name="Mathew T."/>
            <person name="Pu L."/>
            <person name="Thornton R."/>
            <person name="Saada N."/>
            <person name="Wilczek-Boney K.B."/>
            <person name="Lee S."/>
            <person name="Kovar C."/>
            <person name="Wu Y."/>
            <person name="Scherer S.E."/>
            <person name="Worley K.C."/>
            <person name="Muzny D.M."/>
            <person name="Gibbs R."/>
        </authorList>
    </citation>
    <scope>NUCLEOTIDE SEQUENCE</scope>
    <source>
        <strain evidence="14">Brora</strain>
    </source>
</reference>
<comment type="subcellular location">
    <subcellularLocation>
        <location evidence="1">Cytoplasm</location>
        <location evidence="1">Cytoskeleton</location>
        <location evidence="1">Cilium axoneme</location>
    </subcellularLocation>
</comment>
<evidence type="ECO:0000256" key="1">
    <source>
        <dbReference type="ARBA" id="ARBA00004430"/>
    </source>
</evidence>
<dbReference type="SMART" id="SM00320">
    <property type="entry name" value="WD40"/>
    <property type="match status" value="6"/>
</dbReference>
<keyword evidence="7" id="KW-0243">Dynein</keyword>
<dbReference type="eggNOG" id="KOG1587">
    <property type="taxonomic scope" value="Eukaryota"/>
</dbReference>
<evidence type="ECO:0000256" key="8">
    <source>
        <dbReference type="ARBA" id="ARBA00023069"/>
    </source>
</evidence>